<keyword evidence="2" id="KW-1185">Reference proteome</keyword>
<accession>A0AAD7BAG6</accession>
<evidence type="ECO:0000313" key="1">
    <source>
        <dbReference type="EMBL" id="KAJ7615540.1"/>
    </source>
</evidence>
<organism evidence="1 2">
    <name type="scientific">Roridomyces roridus</name>
    <dbReference type="NCBI Taxonomy" id="1738132"/>
    <lineage>
        <taxon>Eukaryota</taxon>
        <taxon>Fungi</taxon>
        <taxon>Dikarya</taxon>
        <taxon>Basidiomycota</taxon>
        <taxon>Agaricomycotina</taxon>
        <taxon>Agaricomycetes</taxon>
        <taxon>Agaricomycetidae</taxon>
        <taxon>Agaricales</taxon>
        <taxon>Marasmiineae</taxon>
        <taxon>Mycenaceae</taxon>
        <taxon>Roridomyces</taxon>
    </lineage>
</organism>
<evidence type="ECO:0000313" key="2">
    <source>
        <dbReference type="Proteomes" id="UP001221142"/>
    </source>
</evidence>
<name>A0AAD7BAG6_9AGAR</name>
<dbReference type="Proteomes" id="UP001221142">
    <property type="component" value="Unassembled WGS sequence"/>
</dbReference>
<dbReference type="EMBL" id="JARKIF010000024">
    <property type="protein sequence ID" value="KAJ7615540.1"/>
    <property type="molecule type" value="Genomic_DNA"/>
</dbReference>
<dbReference type="AlphaFoldDB" id="A0AAD7BAG6"/>
<protein>
    <submittedName>
        <fullName evidence="1">Uncharacterized protein</fullName>
    </submittedName>
</protein>
<comment type="caution">
    <text evidence="1">The sequence shown here is derived from an EMBL/GenBank/DDBJ whole genome shotgun (WGS) entry which is preliminary data.</text>
</comment>
<gene>
    <name evidence="1" type="ORF">FB45DRAFT_935937</name>
</gene>
<reference evidence="1" key="1">
    <citation type="submission" date="2023-03" db="EMBL/GenBank/DDBJ databases">
        <title>Massive genome expansion in bonnet fungi (Mycena s.s.) driven by repeated elements and novel gene families across ecological guilds.</title>
        <authorList>
            <consortium name="Lawrence Berkeley National Laboratory"/>
            <person name="Harder C.B."/>
            <person name="Miyauchi S."/>
            <person name="Viragh M."/>
            <person name="Kuo A."/>
            <person name="Thoen E."/>
            <person name="Andreopoulos B."/>
            <person name="Lu D."/>
            <person name="Skrede I."/>
            <person name="Drula E."/>
            <person name="Henrissat B."/>
            <person name="Morin E."/>
            <person name="Kohler A."/>
            <person name="Barry K."/>
            <person name="LaButti K."/>
            <person name="Morin E."/>
            <person name="Salamov A."/>
            <person name="Lipzen A."/>
            <person name="Mereny Z."/>
            <person name="Hegedus B."/>
            <person name="Baldrian P."/>
            <person name="Stursova M."/>
            <person name="Weitz H."/>
            <person name="Taylor A."/>
            <person name="Grigoriev I.V."/>
            <person name="Nagy L.G."/>
            <person name="Martin F."/>
            <person name="Kauserud H."/>
        </authorList>
    </citation>
    <scope>NUCLEOTIDE SEQUENCE</scope>
    <source>
        <strain evidence="1">9284</strain>
    </source>
</reference>
<sequence>MTALDSPSAMLDTETRFNLPTELECLIFETTAIRHPGSIPRLLRVAKRVLEWTEPFLYRTIELHIFASDKRVSSGALLKRIQVMTKRAEFSPSVHNLEIISFEWTFFAGRSQNVWSDHDLRRVLGACTHIQNLLLVGKLESKPIFPLLKSTTPTRIILITDLTSPIIDFTRPQTMTLPWDETCQEMRGSCCSCSMGCRIFSRQRDRTRAAWMSCGEWWTILSRVSGGD</sequence>
<proteinExistence type="predicted"/>